<dbReference type="Proteomes" id="UP001160148">
    <property type="component" value="Unassembled WGS sequence"/>
</dbReference>
<name>A0AAV0WFK8_9HEMI</name>
<evidence type="ECO:0000313" key="2">
    <source>
        <dbReference type="EMBL" id="CAI6354603.1"/>
    </source>
</evidence>
<evidence type="ECO:0000256" key="1">
    <source>
        <dbReference type="SAM" id="MobiDB-lite"/>
    </source>
</evidence>
<proteinExistence type="predicted"/>
<sequence>MRPVNRGPAAGGSGRGGNRRRRIANGRRGVQVSWSRRRRSDRSNSARRRRKDSKLWGGGQERRADVNAVATAGGRGERGAAGYYPKISARRSVLGAPRFIFLNSCRYLK</sequence>
<feature type="region of interest" description="Disordered" evidence="1">
    <location>
        <begin position="1"/>
        <end position="68"/>
    </location>
</feature>
<evidence type="ECO:0000313" key="3">
    <source>
        <dbReference type="Proteomes" id="UP001160148"/>
    </source>
</evidence>
<organism evidence="2 3">
    <name type="scientific">Macrosiphum euphorbiae</name>
    <name type="common">potato aphid</name>
    <dbReference type="NCBI Taxonomy" id="13131"/>
    <lineage>
        <taxon>Eukaryota</taxon>
        <taxon>Metazoa</taxon>
        <taxon>Ecdysozoa</taxon>
        <taxon>Arthropoda</taxon>
        <taxon>Hexapoda</taxon>
        <taxon>Insecta</taxon>
        <taxon>Pterygota</taxon>
        <taxon>Neoptera</taxon>
        <taxon>Paraneoptera</taxon>
        <taxon>Hemiptera</taxon>
        <taxon>Sternorrhyncha</taxon>
        <taxon>Aphidomorpha</taxon>
        <taxon>Aphidoidea</taxon>
        <taxon>Aphididae</taxon>
        <taxon>Macrosiphini</taxon>
        <taxon>Macrosiphum</taxon>
    </lineage>
</organism>
<accession>A0AAV0WFK8</accession>
<dbReference type="AlphaFoldDB" id="A0AAV0WFK8"/>
<feature type="compositionally biased region" description="Basic residues" evidence="1">
    <location>
        <begin position="35"/>
        <end position="52"/>
    </location>
</feature>
<comment type="caution">
    <text evidence="2">The sequence shown here is derived from an EMBL/GenBank/DDBJ whole genome shotgun (WGS) entry which is preliminary data.</text>
</comment>
<dbReference type="EMBL" id="CARXXK010000002">
    <property type="protein sequence ID" value="CAI6354603.1"/>
    <property type="molecule type" value="Genomic_DNA"/>
</dbReference>
<keyword evidence="3" id="KW-1185">Reference proteome</keyword>
<gene>
    <name evidence="2" type="ORF">MEUPH1_LOCUS10574</name>
</gene>
<protein>
    <submittedName>
        <fullName evidence="2">Uncharacterized protein</fullName>
    </submittedName>
</protein>
<reference evidence="2 3" key="1">
    <citation type="submission" date="2023-01" db="EMBL/GenBank/DDBJ databases">
        <authorList>
            <person name="Whitehead M."/>
        </authorList>
    </citation>
    <scope>NUCLEOTIDE SEQUENCE [LARGE SCALE GENOMIC DNA]</scope>
</reference>